<reference evidence="10 11" key="1">
    <citation type="submission" date="2020-02" db="EMBL/GenBank/DDBJ databases">
        <title>Genome analysis of Thermosulfuriphilus ammonigenes ST65T, an anaerobic thermophilic chemolithoautotrophic bacterium isolated from a deep-sea hydrothermal vent.</title>
        <authorList>
            <person name="Slobodkina G."/>
            <person name="Allioux M."/>
            <person name="Merkel A."/>
            <person name="Alain K."/>
            <person name="Jebbar M."/>
            <person name="Slobodkin A."/>
        </authorList>
    </citation>
    <scope>NUCLEOTIDE SEQUENCE [LARGE SCALE GENOMIC DNA]</scope>
    <source>
        <strain evidence="10 11">ST65</strain>
    </source>
</reference>
<dbReference type="PANTHER" id="PTHR30457">
    <property type="entry name" value="5'-NUCLEOTIDASE SURE"/>
    <property type="match status" value="1"/>
</dbReference>
<dbReference type="NCBIfam" id="NF001490">
    <property type="entry name" value="PRK00346.1-4"/>
    <property type="match status" value="1"/>
</dbReference>
<dbReference type="InterPro" id="IPR036523">
    <property type="entry name" value="SurE-like_sf"/>
</dbReference>
<keyword evidence="8 9" id="KW-0378">Hydrolase</keyword>
<comment type="similarity">
    <text evidence="4 9">Belongs to the SurE nucleotidase family.</text>
</comment>
<evidence type="ECO:0000256" key="1">
    <source>
        <dbReference type="ARBA" id="ARBA00000815"/>
    </source>
</evidence>
<evidence type="ECO:0000313" key="11">
    <source>
        <dbReference type="Proteomes" id="UP000502179"/>
    </source>
</evidence>
<organism evidence="10 11">
    <name type="scientific">Thermosulfuriphilus ammonigenes</name>
    <dbReference type="NCBI Taxonomy" id="1936021"/>
    <lineage>
        <taxon>Bacteria</taxon>
        <taxon>Pseudomonadati</taxon>
        <taxon>Thermodesulfobacteriota</taxon>
        <taxon>Thermodesulfobacteria</taxon>
        <taxon>Thermodesulfobacteriales</taxon>
        <taxon>Thermodesulfobacteriaceae</taxon>
        <taxon>Thermosulfuriphilus</taxon>
    </lineage>
</organism>
<dbReference type="InterPro" id="IPR030048">
    <property type="entry name" value="SurE"/>
</dbReference>
<dbReference type="GO" id="GO:0000166">
    <property type="term" value="F:nucleotide binding"/>
    <property type="evidence" value="ECO:0007669"/>
    <property type="project" value="UniProtKB-KW"/>
</dbReference>
<evidence type="ECO:0000313" key="10">
    <source>
        <dbReference type="EMBL" id="QIJ71898.1"/>
    </source>
</evidence>
<dbReference type="AlphaFoldDB" id="A0A6G7PWS0"/>
<evidence type="ECO:0000256" key="3">
    <source>
        <dbReference type="ARBA" id="ARBA00004496"/>
    </source>
</evidence>
<dbReference type="GO" id="GO:0004309">
    <property type="term" value="F:exopolyphosphatase activity"/>
    <property type="evidence" value="ECO:0007669"/>
    <property type="project" value="TreeGrafter"/>
</dbReference>
<dbReference type="PANTHER" id="PTHR30457:SF12">
    <property type="entry name" value="5'_3'-NUCLEOTIDASE SURE"/>
    <property type="match status" value="1"/>
</dbReference>
<name>A0A6G7PWS0_9BACT</name>
<evidence type="ECO:0000256" key="2">
    <source>
        <dbReference type="ARBA" id="ARBA00001946"/>
    </source>
</evidence>
<comment type="subcellular location">
    <subcellularLocation>
        <location evidence="3 9">Cytoplasm</location>
    </subcellularLocation>
</comment>
<comment type="cofactor">
    <cofactor evidence="9">
        <name>a divalent metal cation</name>
        <dbReference type="ChEBI" id="CHEBI:60240"/>
    </cofactor>
    <text evidence="9">Binds 1 divalent metal cation per subunit.</text>
</comment>
<evidence type="ECO:0000256" key="9">
    <source>
        <dbReference type="HAMAP-Rule" id="MF_00060"/>
    </source>
</evidence>
<dbReference type="Proteomes" id="UP000502179">
    <property type="component" value="Chromosome"/>
</dbReference>
<dbReference type="Gene3D" id="3.40.1210.10">
    <property type="entry name" value="Survival protein SurE-like phosphatase/nucleotidase"/>
    <property type="match status" value="1"/>
</dbReference>
<dbReference type="NCBIfam" id="TIGR00087">
    <property type="entry name" value="surE"/>
    <property type="match status" value="1"/>
</dbReference>
<proteinExistence type="inferred from homology"/>
<feature type="binding site" evidence="9">
    <location>
        <position position="95"/>
    </location>
    <ligand>
        <name>a divalent metal cation</name>
        <dbReference type="ChEBI" id="CHEBI:60240"/>
    </ligand>
</feature>
<accession>A0A6G7PWS0</accession>
<dbReference type="InterPro" id="IPR002828">
    <property type="entry name" value="SurE-like_Pase/nucleotidase"/>
</dbReference>
<feature type="binding site" evidence="9">
    <location>
        <position position="9"/>
    </location>
    <ligand>
        <name>a divalent metal cation</name>
        <dbReference type="ChEBI" id="CHEBI:60240"/>
    </ligand>
</feature>
<keyword evidence="5 9" id="KW-0963">Cytoplasm</keyword>
<evidence type="ECO:0000256" key="6">
    <source>
        <dbReference type="ARBA" id="ARBA00022723"/>
    </source>
</evidence>
<comment type="function">
    <text evidence="9">Nucleotidase that shows phosphatase activity on nucleoside 5'-monophosphates.</text>
</comment>
<dbReference type="GO" id="GO:0005737">
    <property type="term" value="C:cytoplasm"/>
    <property type="evidence" value="ECO:0007669"/>
    <property type="project" value="UniProtKB-SubCell"/>
</dbReference>
<dbReference type="KEGG" id="tav:G4V39_06305"/>
<dbReference type="NCBIfam" id="NF001492">
    <property type="entry name" value="PRK00346.2-2"/>
    <property type="match status" value="1"/>
</dbReference>
<keyword evidence="11" id="KW-1185">Reference proteome</keyword>
<feature type="binding site" evidence="9">
    <location>
        <position position="39"/>
    </location>
    <ligand>
        <name>a divalent metal cation</name>
        <dbReference type="ChEBI" id="CHEBI:60240"/>
    </ligand>
</feature>
<evidence type="ECO:0000256" key="8">
    <source>
        <dbReference type="ARBA" id="ARBA00022801"/>
    </source>
</evidence>
<dbReference type="RefSeq" id="WP_166032116.1">
    <property type="nucleotide sequence ID" value="NZ_CP048877.1"/>
</dbReference>
<dbReference type="EC" id="3.1.3.5" evidence="9"/>
<evidence type="ECO:0000256" key="7">
    <source>
        <dbReference type="ARBA" id="ARBA00022741"/>
    </source>
</evidence>
<dbReference type="HAMAP" id="MF_00060">
    <property type="entry name" value="SurE"/>
    <property type="match status" value="1"/>
</dbReference>
<evidence type="ECO:0000256" key="4">
    <source>
        <dbReference type="ARBA" id="ARBA00011062"/>
    </source>
</evidence>
<feature type="binding site" evidence="9">
    <location>
        <position position="8"/>
    </location>
    <ligand>
        <name>a divalent metal cation</name>
        <dbReference type="ChEBI" id="CHEBI:60240"/>
    </ligand>
</feature>
<comment type="cofactor">
    <cofactor evidence="2">
        <name>Mg(2+)</name>
        <dbReference type="ChEBI" id="CHEBI:18420"/>
    </cofactor>
</comment>
<keyword evidence="6 9" id="KW-0479">Metal-binding</keyword>
<gene>
    <name evidence="9 10" type="primary">surE</name>
    <name evidence="10" type="ORF">G4V39_06305</name>
</gene>
<comment type="catalytic activity">
    <reaction evidence="1 9">
        <text>a ribonucleoside 5'-phosphate + H2O = a ribonucleoside + phosphate</text>
        <dbReference type="Rhea" id="RHEA:12484"/>
        <dbReference type="ChEBI" id="CHEBI:15377"/>
        <dbReference type="ChEBI" id="CHEBI:18254"/>
        <dbReference type="ChEBI" id="CHEBI:43474"/>
        <dbReference type="ChEBI" id="CHEBI:58043"/>
        <dbReference type="EC" id="3.1.3.5"/>
    </reaction>
</comment>
<dbReference type="FunFam" id="3.40.1210.10:FF:000001">
    <property type="entry name" value="5'/3'-nucleotidase SurE"/>
    <property type="match status" value="1"/>
</dbReference>
<evidence type="ECO:0000256" key="5">
    <source>
        <dbReference type="ARBA" id="ARBA00022490"/>
    </source>
</evidence>
<sequence>MRLLLTNDDGIYAPGICALYDALIEEHEVIVVAPEAERSAVGHAITLSDPLRVKKIKAGRQFLGFAINGTPADCVKIAIHELIGRDIDMVISGINRGANVGINVLYSGTVSAATEGAILGYKALAFSLNSYKDPDFCFASNFASQFINSLKDMDINGICLNINIPDLPPHKIRGIKITRQNISPFIEKFEKRVDPHGNVYYWQTGEIIREDEPEDVDTRALREGYISITPIHHDLTYYPAFAKMKYWNINIDDFSLA</sequence>
<dbReference type="SUPFAM" id="SSF64167">
    <property type="entry name" value="SurE-like"/>
    <property type="match status" value="1"/>
</dbReference>
<dbReference type="GO" id="GO:0008253">
    <property type="term" value="F:5'-nucleotidase activity"/>
    <property type="evidence" value="ECO:0007669"/>
    <property type="project" value="UniProtKB-UniRule"/>
</dbReference>
<protein>
    <recommendedName>
        <fullName evidence="9">5'-nucleotidase SurE</fullName>
        <ecNumber evidence="9">3.1.3.5</ecNumber>
    </recommendedName>
    <alternativeName>
        <fullName evidence="9">Nucleoside 5'-monophosphate phosphohydrolase</fullName>
    </alternativeName>
</protein>
<keyword evidence="7 9" id="KW-0547">Nucleotide-binding</keyword>
<dbReference type="EMBL" id="CP048877">
    <property type="protein sequence ID" value="QIJ71898.1"/>
    <property type="molecule type" value="Genomic_DNA"/>
</dbReference>
<dbReference type="GO" id="GO:0046872">
    <property type="term" value="F:metal ion binding"/>
    <property type="evidence" value="ECO:0007669"/>
    <property type="project" value="UniProtKB-UniRule"/>
</dbReference>
<dbReference type="GO" id="GO:0008254">
    <property type="term" value="F:3'-nucleotidase activity"/>
    <property type="evidence" value="ECO:0007669"/>
    <property type="project" value="TreeGrafter"/>
</dbReference>
<dbReference type="Pfam" id="PF01975">
    <property type="entry name" value="SurE"/>
    <property type="match status" value="1"/>
</dbReference>